<dbReference type="Gene3D" id="1.25.10.10">
    <property type="entry name" value="Leucine-rich Repeat Variant"/>
    <property type="match status" value="2"/>
</dbReference>
<dbReference type="GO" id="GO:0005793">
    <property type="term" value="C:endoplasmic reticulum-Golgi intermediate compartment"/>
    <property type="evidence" value="ECO:0007669"/>
    <property type="project" value="TreeGrafter"/>
</dbReference>
<evidence type="ECO:0000259" key="1">
    <source>
        <dbReference type="Pfam" id="PF01602"/>
    </source>
</evidence>
<keyword evidence="3" id="KW-1185">Reference proteome</keyword>
<evidence type="ECO:0000313" key="2">
    <source>
        <dbReference type="EMBL" id="URE33534.1"/>
    </source>
</evidence>
<dbReference type="AlphaFoldDB" id="A0A9E7HNT6"/>
<name>A0A9E7HNT6_9LILI</name>
<organism evidence="2 3">
    <name type="scientific">Musa troglodytarum</name>
    <name type="common">fe'i banana</name>
    <dbReference type="NCBI Taxonomy" id="320322"/>
    <lineage>
        <taxon>Eukaryota</taxon>
        <taxon>Viridiplantae</taxon>
        <taxon>Streptophyta</taxon>
        <taxon>Embryophyta</taxon>
        <taxon>Tracheophyta</taxon>
        <taxon>Spermatophyta</taxon>
        <taxon>Magnoliopsida</taxon>
        <taxon>Liliopsida</taxon>
        <taxon>Zingiberales</taxon>
        <taxon>Musaceae</taxon>
        <taxon>Musa</taxon>
    </lineage>
</organism>
<dbReference type="SUPFAM" id="SSF48371">
    <property type="entry name" value="ARM repeat"/>
    <property type="match status" value="1"/>
</dbReference>
<dbReference type="PANTHER" id="PTHR10261:SF0">
    <property type="entry name" value="COATOMER SUBUNIT GAMMA-2"/>
    <property type="match status" value="1"/>
</dbReference>
<evidence type="ECO:0000313" key="3">
    <source>
        <dbReference type="Proteomes" id="UP001055439"/>
    </source>
</evidence>
<dbReference type="GO" id="GO:0009306">
    <property type="term" value="P:protein secretion"/>
    <property type="evidence" value="ECO:0007669"/>
    <property type="project" value="TreeGrafter"/>
</dbReference>
<reference evidence="2" key="1">
    <citation type="submission" date="2022-05" db="EMBL/GenBank/DDBJ databases">
        <title>The Musa troglodytarum L. genome provides insights into the mechanism of non-climacteric behaviour and enrichment of carotenoids.</title>
        <authorList>
            <person name="Wang J."/>
        </authorList>
    </citation>
    <scope>NUCLEOTIDE SEQUENCE</scope>
    <source>
        <tissue evidence="2">Leaf</tissue>
    </source>
</reference>
<protein>
    <recommendedName>
        <fullName evidence="1">Clathrin/coatomer adaptor adaptin-like N-terminal domain-containing protein</fullName>
    </recommendedName>
</protein>
<dbReference type="GO" id="GO:0006886">
    <property type="term" value="P:intracellular protein transport"/>
    <property type="evidence" value="ECO:0007669"/>
    <property type="project" value="InterPro"/>
</dbReference>
<dbReference type="EMBL" id="CP097510">
    <property type="protein sequence ID" value="URE33534.1"/>
    <property type="molecule type" value="Genomic_DNA"/>
</dbReference>
<dbReference type="PANTHER" id="PTHR10261">
    <property type="entry name" value="COATOMER SUBUNIT GAMMA"/>
    <property type="match status" value="1"/>
</dbReference>
<dbReference type="GO" id="GO:0005783">
    <property type="term" value="C:endoplasmic reticulum"/>
    <property type="evidence" value="ECO:0007669"/>
    <property type="project" value="TreeGrafter"/>
</dbReference>
<dbReference type="InterPro" id="IPR017106">
    <property type="entry name" value="Coatomer_gsu"/>
</dbReference>
<gene>
    <name evidence="2" type="ORF">MUK42_34809</name>
</gene>
<dbReference type="InterPro" id="IPR002553">
    <property type="entry name" value="Clathrin/coatomer_adapt-like_N"/>
</dbReference>
<dbReference type="GO" id="GO:0006888">
    <property type="term" value="P:endoplasmic reticulum to Golgi vesicle-mediated transport"/>
    <property type="evidence" value="ECO:0007669"/>
    <property type="project" value="TreeGrafter"/>
</dbReference>
<feature type="domain" description="Clathrin/coatomer adaptor adaptin-like N-terminal" evidence="1">
    <location>
        <begin position="67"/>
        <end position="288"/>
    </location>
</feature>
<dbReference type="InterPro" id="IPR011989">
    <property type="entry name" value="ARM-like"/>
</dbReference>
<dbReference type="GO" id="GO:0006891">
    <property type="term" value="P:intra-Golgi vesicle-mediated transport"/>
    <property type="evidence" value="ECO:0007669"/>
    <property type="project" value="TreeGrafter"/>
</dbReference>
<sequence length="291" mass="33090">MDDDLDTVYLASSLLPPLPRRPSLANLFLRCDGLLQEISLANLSQQIPSMRNTLPFMELRKVQSYKKPEFSTIPNSMPEDAFRFHTQVITKLLYLLNQGETFTKIDAAEVFFAVTKLFQSKDTVLRRMVYLMIKELSPSADETDMYRANAIRVLCRITDGTLLSQIEWYLKQAIVDENPAVSSAALVSGVHLLQRQTNPEIVKRWSNEIRQNDRLAVSKLVASLTKGSVRSPFAQCLLIRYTSQVIRESNTNIQAGERPFFYYLESCLRHKAEMVVFEAARAITELSGVTS</sequence>
<proteinExistence type="predicted"/>
<dbReference type="Proteomes" id="UP001055439">
    <property type="component" value="Chromosome 8"/>
</dbReference>
<dbReference type="InterPro" id="IPR016024">
    <property type="entry name" value="ARM-type_fold"/>
</dbReference>
<dbReference type="GO" id="GO:0030126">
    <property type="term" value="C:COPI vesicle coat"/>
    <property type="evidence" value="ECO:0007669"/>
    <property type="project" value="TreeGrafter"/>
</dbReference>
<accession>A0A9E7HNT6</accession>
<dbReference type="GO" id="GO:0000139">
    <property type="term" value="C:Golgi membrane"/>
    <property type="evidence" value="ECO:0007669"/>
    <property type="project" value="TreeGrafter"/>
</dbReference>
<dbReference type="OrthoDB" id="448280at2759"/>
<dbReference type="Pfam" id="PF01602">
    <property type="entry name" value="Adaptin_N"/>
    <property type="match status" value="1"/>
</dbReference>